<evidence type="ECO:0000313" key="1">
    <source>
        <dbReference type="EMBL" id="MDT0651063.1"/>
    </source>
</evidence>
<sequence length="51" mass="5956">MIKDSLDPKTIVLSDKSSSYFNFEEYVEAHITAKSKKETTPEILKWYISDQ</sequence>
<comment type="caution">
    <text evidence="1">The sequence shown here is derived from an EMBL/GenBank/DDBJ whole genome shotgun (WGS) entry which is preliminary data.</text>
</comment>
<dbReference type="EMBL" id="JAVRHP010000078">
    <property type="protein sequence ID" value="MDT0651063.1"/>
    <property type="molecule type" value="Genomic_DNA"/>
</dbReference>
<organism evidence="1 2">
    <name type="scientific">Autumnicola edwardsiae</name>
    <dbReference type="NCBI Taxonomy" id="3075594"/>
    <lineage>
        <taxon>Bacteria</taxon>
        <taxon>Pseudomonadati</taxon>
        <taxon>Bacteroidota</taxon>
        <taxon>Flavobacteriia</taxon>
        <taxon>Flavobacteriales</taxon>
        <taxon>Flavobacteriaceae</taxon>
        <taxon>Autumnicola</taxon>
    </lineage>
</organism>
<accession>A0ABU3CXG9</accession>
<evidence type="ECO:0000313" key="2">
    <source>
        <dbReference type="Proteomes" id="UP001248819"/>
    </source>
</evidence>
<keyword evidence="2" id="KW-1185">Reference proteome</keyword>
<evidence type="ECO:0008006" key="3">
    <source>
        <dbReference type="Google" id="ProtNLM"/>
    </source>
</evidence>
<dbReference type="Proteomes" id="UP001248819">
    <property type="component" value="Unassembled WGS sequence"/>
</dbReference>
<dbReference type="RefSeq" id="WP_311485203.1">
    <property type="nucleotide sequence ID" value="NZ_JAVRHP010000078.1"/>
</dbReference>
<protein>
    <recommendedName>
        <fullName evidence="3">ISXO2-like transposase domain-containing protein</fullName>
    </recommendedName>
</protein>
<gene>
    <name evidence="1" type="ORF">RM529_12960</name>
</gene>
<name>A0ABU3CXG9_9FLAO</name>
<proteinExistence type="predicted"/>
<reference evidence="1 2" key="1">
    <citation type="submission" date="2023-09" db="EMBL/GenBank/DDBJ databases">
        <authorList>
            <person name="Rey-Velasco X."/>
        </authorList>
    </citation>
    <scope>NUCLEOTIDE SEQUENCE [LARGE SCALE GENOMIC DNA]</scope>
    <source>
        <strain evidence="1 2">F297</strain>
    </source>
</reference>